<dbReference type="Proteomes" id="UP000738325">
    <property type="component" value="Unassembled WGS sequence"/>
</dbReference>
<name>A0A9P6UK47_9FUNG</name>
<feature type="region of interest" description="Disordered" evidence="1">
    <location>
        <begin position="1"/>
        <end position="58"/>
    </location>
</feature>
<dbReference type="OrthoDB" id="2450004at2759"/>
<sequence>STFEAPDKLDAQSEHSHVQNLESESSPILPGQDNPVHSTPVPDQDTNTSGPLVLPDGISPCVADTAPVTPSSKPSRFVFAEPYVYPTKKVDNRANNATKQLKNAIAKADKTADL</sequence>
<gene>
    <name evidence="2" type="ORF">BGZ99_001737</name>
</gene>
<reference evidence="2" key="1">
    <citation type="journal article" date="2020" name="Fungal Divers.">
        <title>Resolving the Mortierellaceae phylogeny through synthesis of multi-gene phylogenetics and phylogenomics.</title>
        <authorList>
            <person name="Vandepol N."/>
            <person name="Liber J."/>
            <person name="Desiro A."/>
            <person name="Na H."/>
            <person name="Kennedy M."/>
            <person name="Barry K."/>
            <person name="Grigoriev I.V."/>
            <person name="Miller A.N."/>
            <person name="O'Donnell K."/>
            <person name="Stajich J.E."/>
            <person name="Bonito G."/>
        </authorList>
    </citation>
    <scope>NUCLEOTIDE SEQUENCE</scope>
    <source>
        <strain evidence="2">REB-010B</strain>
    </source>
</reference>
<keyword evidence="3" id="KW-1185">Reference proteome</keyword>
<organism evidence="2 3">
    <name type="scientific">Dissophora globulifera</name>
    <dbReference type="NCBI Taxonomy" id="979702"/>
    <lineage>
        <taxon>Eukaryota</taxon>
        <taxon>Fungi</taxon>
        <taxon>Fungi incertae sedis</taxon>
        <taxon>Mucoromycota</taxon>
        <taxon>Mortierellomycotina</taxon>
        <taxon>Mortierellomycetes</taxon>
        <taxon>Mortierellales</taxon>
        <taxon>Mortierellaceae</taxon>
        <taxon>Dissophora</taxon>
    </lineage>
</organism>
<comment type="caution">
    <text evidence="2">The sequence shown here is derived from an EMBL/GenBank/DDBJ whole genome shotgun (WGS) entry which is preliminary data.</text>
</comment>
<evidence type="ECO:0000313" key="3">
    <source>
        <dbReference type="Proteomes" id="UP000738325"/>
    </source>
</evidence>
<evidence type="ECO:0000313" key="2">
    <source>
        <dbReference type="EMBL" id="KAG0306544.1"/>
    </source>
</evidence>
<accession>A0A9P6UK47</accession>
<proteinExistence type="predicted"/>
<evidence type="ECO:0000256" key="1">
    <source>
        <dbReference type="SAM" id="MobiDB-lite"/>
    </source>
</evidence>
<feature type="compositionally biased region" description="Basic and acidic residues" evidence="1">
    <location>
        <begin position="1"/>
        <end position="17"/>
    </location>
</feature>
<feature type="non-terminal residue" evidence="2">
    <location>
        <position position="1"/>
    </location>
</feature>
<dbReference type="AlphaFoldDB" id="A0A9P6UK47"/>
<protein>
    <submittedName>
        <fullName evidence="2">Uncharacterized protein</fullName>
    </submittedName>
</protein>
<dbReference type="EMBL" id="JAAAIP010001459">
    <property type="protein sequence ID" value="KAG0306544.1"/>
    <property type="molecule type" value="Genomic_DNA"/>
</dbReference>